<organism evidence="1 2">
    <name type="scientific">Paramecium tetraurelia</name>
    <dbReference type="NCBI Taxonomy" id="5888"/>
    <lineage>
        <taxon>Eukaryota</taxon>
        <taxon>Sar</taxon>
        <taxon>Alveolata</taxon>
        <taxon>Ciliophora</taxon>
        <taxon>Intramacronucleata</taxon>
        <taxon>Oligohymenophorea</taxon>
        <taxon>Peniculida</taxon>
        <taxon>Parameciidae</taxon>
        <taxon>Paramecium</taxon>
    </lineage>
</organism>
<proteinExistence type="predicted"/>
<dbReference type="RefSeq" id="XP_001461165.1">
    <property type="nucleotide sequence ID" value="XM_001461128.1"/>
</dbReference>
<dbReference type="KEGG" id="ptm:GSPATT00026114001"/>
<protein>
    <submittedName>
        <fullName evidence="1">Uncharacterized protein</fullName>
    </submittedName>
</protein>
<dbReference type="Proteomes" id="UP000000600">
    <property type="component" value="Unassembled WGS sequence"/>
</dbReference>
<sequence>MEHRIQLNGGSTDYRNAFQKSYTIIIPDYYDAFERTETLFYTNGGSLFPTEQVKYFTNLKEYQKNRIFLHCYSEERYHTVLEMIVNEFNSNQITSELKKNFKVADLKQAWTEVITNEYHKLRG</sequence>
<dbReference type="InParanoid" id="A0EEQ1"/>
<name>A0EEQ1_PARTE</name>
<dbReference type="OrthoDB" id="10463162at2759"/>
<dbReference type="GeneID" id="5046950"/>
<dbReference type="EMBL" id="CT868674">
    <property type="protein sequence ID" value="CAK93792.1"/>
    <property type="molecule type" value="Genomic_DNA"/>
</dbReference>
<evidence type="ECO:0000313" key="1">
    <source>
        <dbReference type="EMBL" id="CAK93792.1"/>
    </source>
</evidence>
<reference evidence="1 2" key="1">
    <citation type="journal article" date="2006" name="Nature">
        <title>Global trends of whole-genome duplications revealed by the ciliate Paramecium tetraurelia.</title>
        <authorList>
            <consortium name="Genoscope"/>
            <person name="Aury J.-M."/>
            <person name="Jaillon O."/>
            <person name="Duret L."/>
            <person name="Noel B."/>
            <person name="Jubin C."/>
            <person name="Porcel B.M."/>
            <person name="Segurens B."/>
            <person name="Daubin V."/>
            <person name="Anthouard V."/>
            <person name="Aiach N."/>
            <person name="Arnaiz O."/>
            <person name="Billaut A."/>
            <person name="Beisson J."/>
            <person name="Blanc I."/>
            <person name="Bouhouche K."/>
            <person name="Camara F."/>
            <person name="Duharcourt S."/>
            <person name="Guigo R."/>
            <person name="Gogendeau D."/>
            <person name="Katinka M."/>
            <person name="Keller A.-M."/>
            <person name="Kissmehl R."/>
            <person name="Klotz C."/>
            <person name="Koll F."/>
            <person name="Le Moue A."/>
            <person name="Lepere C."/>
            <person name="Malinsky S."/>
            <person name="Nowacki M."/>
            <person name="Nowak J.K."/>
            <person name="Plattner H."/>
            <person name="Poulain J."/>
            <person name="Ruiz F."/>
            <person name="Serrano V."/>
            <person name="Zagulski M."/>
            <person name="Dessen P."/>
            <person name="Betermier M."/>
            <person name="Weissenbach J."/>
            <person name="Scarpelli C."/>
            <person name="Schachter V."/>
            <person name="Sperling L."/>
            <person name="Meyer E."/>
            <person name="Cohen J."/>
            <person name="Wincker P."/>
        </authorList>
    </citation>
    <scope>NUCLEOTIDE SEQUENCE [LARGE SCALE GENOMIC DNA]</scope>
    <source>
        <strain evidence="1 2">Stock d4-2</strain>
    </source>
</reference>
<keyword evidence="2" id="KW-1185">Reference proteome</keyword>
<dbReference type="OMA" id="YSEERYH"/>
<dbReference type="AlphaFoldDB" id="A0EEQ1"/>
<dbReference type="HOGENOM" id="CLU_2019709_0_0_1"/>
<evidence type="ECO:0000313" key="2">
    <source>
        <dbReference type="Proteomes" id="UP000000600"/>
    </source>
</evidence>
<accession>A0EEQ1</accession>
<gene>
    <name evidence="1" type="ORF">GSPATT00026114001</name>
</gene>